<proteinExistence type="predicted"/>
<evidence type="ECO:0000313" key="2">
    <source>
        <dbReference type="Proteomes" id="UP000036867"/>
    </source>
</evidence>
<dbReference type="Proteomes" id="UP000036867">
    <property type="component" value="Unassembled WGS sequence"/>
</dbReference>
<gene>
    <name evidence="1" type="ORF">AMD00_14180</name>
</gene>
<organism evidence="1 2">
    <name type="scientific">Viridibacillus arvi</name>
    <dbReference type="NCBI Taxonomy" id="263475"/>
    <lineage>
        <taxon>Bacteria</taxon>
        <taxon>Bacillati</taxon>
        <taxon>Bacillota</taxon>
        <taxon>Bacilli</taxon>
        <taxon>Bacillales</taxon>
        <taxon>Caryophanaceae</taxon>
        <taxon>Viridibacillus</taxon>
    </lineage>
</organism>
<evidence type="ECO:0000313" key="1">
    <source>
        <dbReference type="EMBL" id="KOO49502.1"/>
    </source>
</evidence>
<keyword evidence="2" id="KW-1185">Reference proteome</keyword>
<dbReference type="SUPFAM" id="SSF88659">
    <property type="entry name" value="Sigma3 and sigma4 domains of RNA polymerase sigma factors"/>
    <property type="match status" value="1"/>
</dbReference>
<protein>
    <submittedName>
        <fullName evidence="1">RNA polymerase subunit sigma-70</fullName>
    </submittedName>
</protein>
<accession>A0A0M0LF26</accession>
<dbReference type="OrthoDB" id="2083683at2"/>
<dbReference type="AlphaFoldDB" id="A0A0M0LF26"/>
<dbReference type="EMBL" id="LILB01000005">
    <property type="protein sequence ID" value="KOO49502.1"/>
    <property type="molecule type" value="Genomic_DNA"/>
</dbReference>
<dbReference type="InterPro" id="IPR013324">
    <property type="entry name" value="RNA_pol_sigma_r3/r4-like"/>
</dbReference>
<comment type="caution">
    <text evidence="1">The sequence shown here is derived from an EMBL/GenBank/DDBJ whole genome shotgun (WGS) entry which is preliminary data.</text>
</comment>
<reference evidence="2" key="1">
    <citation type="submission" date="2015-08" db="EMBL/GenBank/DDBJ databases">
        <title>Fjat-10028 dsm 16317.</title>
        <authorList>
            <person name="Liu B."/>
            <person name="Wang J."/>
            <person name="Zhu Y."/>
            <person name="Liu G."/>
            <person name="Chen Q."/>
            <person name="Chen Z."/>
            <person name="Lan J."/>
            <person name="Che J."/>
            <person name="Ge C."/>
            <person name="Shi H."/>
            <person name="Pan Z."/>
            <person name="Liu X."/>
        </authorList>
    </citation>
    <scope>NUCLEOTIDE SEQUENCE [LARGE SCALE GENOMIC DNA]</scope>
    <source>
        <strain evidence="2">DSM 16317</strain>
    </source>
</reference>
<dbReference type="GeneID" id="301137246"/>
<dbReference type="STRING" id="263475.AMD00_14180"/>
<sequence>MNWAHDLLIEYSKGKKELQRMKVQLKKDDREVEKQINSMIDSMTFAINWMETGRDPDSHRGIDKKSIYHKQFFESIDVIPDITDQLYDIDSKQLYMTSEEKSILADIFTSWSLKERHCYIEHVVNNKSLQTIANDLNIGKSTVQKYIERAKNKVNNKVL</sequence>
<name>A0A0M0LF26_9BACL</name>
<dbReference type="RefSeq" id="WP_053417668.1">
    <property type="nucleotide sequence ID" value="NZ_JBCMNK010000026.1"/>
</dbReference>